<evidence type="ECO:0000313" key="12">
    <source>
        <dbReference type="EMBL" id="SFV67115.1"/>
    </source>
</evidence>
<dbReference type="SUPFAM" id="SSF50156">
    <property type="entry name" value="PDZ domain-like"/>
    <property type="match status" value="1"/>
</dbReference>
<keyword evidence="6" id="KW-0862">Zinc</keyword>
<evidence type="ECO:0000256" key="9">
    <source>
        <dbReference type="ARBA" id="ARBA00023136"/>
    </source>
</evidence>
<feature type="transmembrane region" description="Helical" evidence="10">
    <location>
        <begin position="329"/>
        <end position="350"/>
    </location>
</feature>
<accession>A0A1W1CN06</accession>
<dbReference type="InterPro" id="IPR008915">
    <property type="entry name" value="Peptidase_M50"/>
</dbReference>
<comment type="subcellular location">
    <subcellularLocation>
        <location evidence="2">Membrane</location>
        <topology evidence="2">Multi-pass membrane protein</topology>
    </subcellularLocation>
</comment>
<protein>
    <submittedName>
        <fullName evidence="12">Membrane-associated zinc metalloprotease</fullName>
    </submittedName>
</protein>
<proteinExistence type="predicted"/>
<dbReference type="EMBL" id="FPHE01000160">
    <property type="protein sequence ID" value="SFV67115.1"/>
    <property type="molecule type" value="Genomic_DNA"/>
</dbReference>
<organism evidence="12">
    <name type="scientific">hydrothermal vent metagenome</name>
    <dbReference type="NCBI Taxonomy" id="652676"/>
    <lineage>
        <taxon>unclassified sequences</taxon>
        <taxon>metagenomes</taxon>
        <taxon>ecological metagenomes</taxon>
    </lineage>
</organism>
<feature type="domain" description="PDZ" evidence="11">
    <location>
        <begin position="110"/>
        <end position="188"/>
    </location>
</feature>
<dbReference type="InterPro" id="IPR004387">
    <property type="entry name" value="Pept_M50_Zn"/>
</dbReference>
<dbReference type="SMART" id="SM00228">
    <property type="entry name" value="PDZ"/>
    <property type="match status" value="1"/>
</dbReference>
<dbReference type="Pfam" id="PF02163">
    <property type="entry name" value="Peptidase_M50"/>
    <property type="match status" value="1"/>
</dbReference>
<evidence type="ECO:0000256" key="5">
    <source>
        <dbReference type="ARBA" id="ARBA00022801"/>
    </source>
</evidence>
<dbReference type="Gene3D" id="2.30.42.10">
    <property type="match status" value="1"/>
</dbReference>
<evidence type="ECO:0000256" key="4">
    <source>
        <dbReference type="ARBA" id="ARBA00022692"/>
    </source>
</evidence>
<keyword evidence="5" id="KW-0378">Hydrolase</keyword>
<dbReference type="GO" id="GO:0016020">
    <property type="term" value="C:membrane"/>
    <property type="evidence" value="ECO:0007669"/>
    <property type="project" value="UniProtKB-SubCell"/>
</dbReference>
<name>A0A1W1CN06_9ZZZZ</name>
<evidence type="ECO:0000256" key="6">
    <source>
        <dbReference type="ARBA" id="ARBA00022833"/>
    </source>
</evidence>
<sequence>MGIFVALLVLSFLIFFHELGHFLAARLFGVRVDVFSIGFGKKIFTKQIGQTEWSISAIPLGGYVKMKGQDDSDPTAVNYDSDSYTSKRPWQRIIILLAGPFANFFVAFMLYFGASQIGTYLSPLFNYSHYISPTVGSFSDESPAKKAGVEKGDRIVSINHTPIEHWDEIGETIQLFDGVLYFDIIREDRRVTIGVEPIIKKQKNKFGESINRKLIGIAPDAPDELTFSPIEGLAFAWNETIHSSTLIFTSLKKLLIGDVPANQLGGVVTIVDITAKASQSGILALLFFTALISVNLGVLNLLPIPALDGGHIAFNLYEMITGKMASEDVMYKLTLVGWGLLLSLMLLGLYNDINRLLG</sequence>
<feature type="transmembrane region" description="Helical" evidence="10">
    <location>
        <begin position="93"/>
        <end position="114"/>
    </location>
</feature>
<dbReference type="InterPro" id="IPR001478">
    <property type="entry name" value="PDZ"/>
</dbReference>
<keyword evidence="7 10" id="KW-1133">Transmembrane helix</keyword>
<dbReference type="AlphaFoldDB" id="A0A1W1CN06"/>
<evidence type="ECO:0000256" key="1">
    <source>
        <dbReference type="ARBA" id="ARBA00001947"/>
    </source>
</evidence>
<evidence type="ECO:0000256" key="8">
    <source>
        <dbReference type="ARBA" id="ARBA00023049"/>
    </source>
</evidence>
<dbReference type="InterPro" id="IPR041489">
    <property type="entry name" value="PDZ_6"/>
</dbReference>
<evidence type="ECO:0000256" key="2">
    <source>
        <dbReference type="ARBA" id="ARBA00004141"/>
    </source>
</evidence>
<gene>
    <name evidence="12" type="ORF">MNB_SV-12-1504</name>
</gene>
<dbReference type="NCBIfam" id="TIGR00054">
    <property type="entry name" value="RIP metalloprotease RseP"/>
    <property type="match status" value="1"/>
</dbReference>
<evidence type="ECO:0000256" key="7">
    <source>
        <dbReference type="ARBA" id="ARBA00022989"/>
    </source>
</evidence>
<keyword evidence="8 12" id="KW-0482">Metalloprotease</keyword>
<dbReference type="InterPro" id="IPR036034">
    <property type="entry name" value="PDZ_sf"/>
</dbReference>
<evidence type="ECO:0000259" key="11">
    <source>
        <dbReference type="SMART" id="SM00228"/>
    </source>
</evidence>
<keyword evidence="3 12" id="KW-0645">Protease</keyword>
<comment type="cofactor">
    <cofactor evidence="1">
        <name>Zn(2+)</name>
        <dbReference type="ChEBI" id="CHEBI:29105"/>
    </cofactor>
</comment>
<dbReference type="Pfam" id="PF17820">
    <property type="entry name" value="PDZ_6"/>
    <property type="match status" value="1"/>
</dbReference>
<evidence type="ECO:0000256" key="3">
    <source>
        <dbReference type="ARBA" id="ARBA00022670"/>
    </source>
</evidence>
<feature type="transmembrane region" description="Helical" evidence="10">
    <location>
        <begin position="282"/>
        <end position="302"/>
    </location>
</feature>
<dbReference type="PANTHER" id="PTHR42837">
    <property type="entry name" value="REGULATOR OF SIGMA-E PROTEASE RSEP"/>
    <property type="match status" value="1"/>
</dbReference>
<dbReference type="CDD" id="cd06163">
    <property type="entry name" value="S2P-M50_PDZ_RseP-like"/>
    <property type="match status" value="1"/>
</dbReference>
<keyword evidence="4 10" id="KW-0812">Transmembrane</keyword>
<reference evidence="12" key="1">
    <citation type="submission" date="2016-10" db="EMBL/GenBank/DDBJ databases">
        <authorList>
            <person name="de Groot N.N."/>
        </authorList>
    </citation>
    <scope>NUCLEOTIDE SEQUENCE</scope>
</reference>
<dbReference type="GO" id="GO:0004222">
    <property type="term" value="F:metalloendopeptidase activity"/>
    <property type="evidence" value="ECO:0007669"/>
    <property type="project" value="InterPro"/>
</dbReference>
<dbReference type="PANTHER" id="PTHR42837:SF2">
    <property type="entry name" value="MEMBRANE METALLOPROTEASE ARASP2, CHLOROPLASTIC-RELATED"/>
    <property type="match status" value="1"/>
</dbReference>
<evidence type="ECO:0000256" key="10">
    <source>
        <dbReference type="SAM" id="Phobius"/>
    </source>
</evidence>
<keyword evidence="9 10" id="KW-0472">Membrane</keyword>
<dbReference type="GO" id="GO:0006508">
    <property type="term" value="P:proteolysis"/>
    <property type="evidence" value="ECO:0007669"/>
    <property type="project" value="UniProtKB-KW"/>
</dbReference>